<feature type="signal peptide" evidence="2">
    <location>
        <begin position="1"/>
        <end position="29"/>
    </location>
</feature>
<accession>A0AA38UEK9</accession>
<sequence>MVPLRLCGHWQHLFTAILMLSILLLCAIAAPARQTSSNTVRHTGLTEFDVYFVKMSTGSWKQFLTQPMRGDRYQLWFKNVDDLGSTSGFRVHLDRTSGKPVQEPIPWNLRSAPQEEHLTRLRFKTEEAQSKFIQGALEAPGGGSPKSIASKSTRYLDIIIRGPVKEYLATDYSWSKLEETWNRLYRDSRREVAQWKTRQRSSTTKQSAGLRSQRKPGLGSG</sequence>
<feature type="compositionally biased region" description="Polar residues" evidence="1">
    <location>
        <begin position="200"/>
        <end position="210"/>
    </location>
</feature>
<keyword evidence="4" id="KW-1185">Reference proteome</keyword>
<evidence type="ECO:0000256" key="1">
    <source>
        <dbReference type="SAM" id="MobiDB-lite"/>
    </source>
</evidence>
<dbReference type="EMBL" id="MU806195">
    <property type="protein sequence ID" value="KAJ3838215.1"/>
    <property type="molecule type" value="Genomic_DNA"/>
</dbReference>
<gene>
    <name evidence="3" type="ORF">F5878DRAFT_181290</name>
</gene>
<dbReference type="AlphaFoldDB" id="A0AA38UEK9"/>
<keyword evidence="2" id="KW-0732">Signal</keyword>
<feature type="chain" id="PRO_5041410941" description="Secreted protein" evidence="2">
    <location>
        <begin position="30"/>
        <end position="221"/>
    </location>
</feature>
<name>A0AA38UEK9_9AGAR</name>
<evidence type="ECO:0008006" key="5">
    <source>
        <dbReference type="Google" id="ProtNLM"/>
    </source>
</evidence>
<reference evidence="3" key="1">
    <citation type="submission" date="2022-08" db="EMBL/GenBank/DDBJ databases">
        <authorList>
            <consortium name="DOE Joint Genome Institute"/>
            <person name="Min B."/>
            <person name="Riley R."/>
            <person name="Sierra-Patev S."/>
            <person name="Naranjo-Ortiz M."/>
            <person name="Looney B."/>
            <person name="Konkel Z."/>
            <person name="Slot J.C."/>
            <person name="Sakamoto Y."/>
            <person name="Steenwyk J.L."/>
            <person name="Rokas A."/>
            <person name="Carro J."/>
            <person name="Camarero S."/>
            <person name="Ferreira P."/>
            <person name="Molpeceres G."/>
            <person name="Ruiz-Duenas F.J."/>
            <person name="Serrano A."/>
            <person name="Henrissat B."/>
            <person name="Drula E."/>
            <person name="Hughes K.W."/>
            <person name="Mata J.L."/>
            <person name="Ishikawa N.K."/>
            <person name="Vargas-Isla R."/>
            <person name="Ushijima S."/>
            <person name="Smith C.A."/>
            <person name="Ahrendt S."/>
            <person name="Andreopoulos W."/>
            <person name="He G."/>
            <person name="Labutti K."/>
            <person name="Lipzen A."/>
            <person name="Ng V."/>
            <person name="Sandor L."/>
            <person name="Barry K."/>
            <person name="Martinez A.T."/>
            <person name="Xiao Y."/>
            <person name="Gibbons J.G."/>
            <person name="Terashima K."/>
            <person name="Hibbett D.S."/>
            <person name="Grigoriev I.V."/>
        </authorList>
    </citation>
    <scope>NUCLEOTIDE SEQUENCE</scope>
    <source>
        <strain evidence="3">TFB9207</strain>
    </source>
</reference>
<evidence type="ECO:0000313" key="4">
    <source>
        <dbReference type="Proteomes" id="UP001163846"/>
    </source>
</evidence>
<protein>
    <recommendedName>
        <fullName evidence="5">Secreted protein</fullName>
    </recommendedName>
</protein>
<dbReference type="Proteomes" id="UP001163846">
    <property type="component" value="Unassembled WGS sequence"/>
</dbReference>
<evidence type="ECO:0000313" key="3">
    <source>
        <dbReference type="EMBL" id="KAJ3838215.1"/>
    </source>
</evidence>
<comment type="caution">
    <text evidence="3">The sequence shown here is derived from an EMBL/GenBank/DDBJ whole genome shotgun (WGS) entry which is preliminary data.</text>
</comment>
<organism evidence="3 4">
    <name type="scientific">Lentinula raphanica</name>
    <dbReference type="NCBI Taxonomy" id="153919"/>
    <lineage>
        <taxon>Eukaryota</taxon>
        <taxon>Fungi</taxon>
        <taxon>Dikarya</taxon>
        <taxon>Basidiomycota</taxon>
        <taxon>Agaricomycotina</taxon>
        <taxon>Agaricomycetes</taxon>
        <taxon>Agaricomycetidae</taxon>
        <taxon>Agaricales</taxon>
        <taxon>Marasmiineae</taxon>
        <taxon>Omphalotaceae</taxon>
        <taxon>Lentinula</taxon>
    </lineage>
</organism>
<evidence type="ECO:0000256" key="2">
    <source>
        <dbReference type="SAM" id="SignalP"/>
    </source>
</evidence>
<proteinExistence type="predicted"/>
<feature type="region of interest" description="Disordered" evidence="1">
    <location>
        <begin position="193"/>
        <end position="221"/>
    </location>
</feature>